<evidence type="ECO:0000313" key="3">
    <source>
        <dbReference type="Proteomes" id="UP001445472"/>
    </source>
</evidence>
<evidence type="ECO:0000256" key="1">
    <source>
        <dbReference type="SAM" id="MobiDB-lite"/>
    </source>
</evidence>
<feature type="compositionally biased region" description="Low complexity" evidence="1">
    <location>
        <begin position="100"/>
        <end position="120"/>
    </location>
</feature>
<dbReference type="Proteomes" id="UP001445472">
    <property type="component" value="Unassembled WGS sequence"/>
</dbReference>
<dbReference type="EMBL" id="JBEPBX010000049">
    <property type="protein sequence ID" value="MER6618033.1"/>
    <property type="molecule type" value="Genomic_DNA"/>
</dbReference>
<protein>
    <submittedName>
        <fullName evidence="2">Uncharacterized protein</fullName>
    </submittedName>
</protein>
<proteinExistence type="predicted"/>
<accession>A0ABV1V4S4</accession>
<evidence type="ECO:0000313" key="2">
    <source>
        <dbReference type="EMBL" id="MER6618033.1"/>
    </source>
</evidence>
<reference evidence="2 3" key="1">
    <citation type="submission" date="2024-06" db="EMBL/GenBank/DDBJ databases">
        <title>The Natural Products Discovery Center: Release of the First 8490 Sequenced Strains for Exploring Actinobacteria Biosynthetic Diversity.</title>
        <authorList>
            <person name="Kalkreuter E."/>
            <person name="Kautsar S.A."/>
            <person name="Yang D."/>
            <person name="Bader C.D."/>
            <person name="Teijaro C.N."/>
            <person name="Fluegel L."/>
            <person name="Davis C.M."/>
            <person name="Simpson J.R."/>
            <person name="Lauterbach L."/>
            <person name="Steele A.D."/>
            <person name="Gui C."/>
            <person name="Meng S."/>
            <person name="Li G."/>
            <person name="Viehrig K."/>
            <person name="Ye F."/>
            <person name="Su P."/>
            <person name="Kiefer A.F."/>
            <person name="Nichols A."/>
            <person name="Cepeda A.J."/>
            <person name="Yan W."/>
            <person name="Fan B."/>
            <person name="Jiang Y."/>
            <person name="Adhikari A."/>
            <person name="Zheng C.-J."/>
            <person name="Schuster L."/>
            <person name="Cowan T.M."/>
            <person name="Smanski M.J."/>
            <person name="Chevrette M.G."/>
            <person name="De Carvalho L.P.S."/>
            <person name="Shen B."/>
        </authorList>
    </citation>
    <scope>NUCLEOTIDE SEQUENCE [LARGE SCALE GENOMIC DNA]</scope>
    <source>
        <strain evidence="2 3">NPDC000837</strain>
    </source>
</reference>
<organism evidence="2 3">
    <name type="scientific">Streptomyces xantholiticus</name>
    <dbReference type="NCBI Taxonomy" id="68285"/>
    <lineage>
        <taxon>Bacteria</taxon>
        <taxon>Bacillati</taxon>
        <taxon>Actinomycetota</taxon>
        <taxon>Actinomycetes</taxon>
        <taxon>Kitasatosporales</taxon>
        <taxon>Streptomycetaceae</taxon>
        <taxon>Streptomyces</taxon>
    </lineage>
</organism>
<keyword evidence="3" id="KW-1185">Reference proteome</keyword>
<sequence>MAQVPDEAFAAHGYTPAQAVELRTVFLNWADRLAPESNPIRRDTAIASGHLPITYQDAQTALNRMAHSPSMTRLSDQQLSSWRAEATSNLLHALFRPGRAPSMPSSSCSPSPASWRAAPN</sequence>
<gene>
    <name evidence="2" type="ORF">ABT276_32970</name>
</gene>
<comment type="caution">
    <text evidence="2">The sequence shown here is derived from an EMBL/GenBank/DDBJ whole genome shotgun (WGS) entry which is preliminary data.</text>
</comment>
<feature type="region of interest" description="Disordered" evidence="1">
    <location>
        <begin position="98"/>
        <end position="120"/>
    </location>
</feature>
<dbReference type="RefSeq" id="WP_351978995.1">
    <property type="nucleotide sequence ID" value="NZ_JBEPBX010000049.1"/>
</dbReference>
<name>A0ABV1V4S4_9ACTN</name>